<dbReference type="GO" id="GO:0016627">
    <property type="term" value="F:oxidoreductase activity, acting on the CH-CH group of donors"/>
    <property type="evidence" value="ECO:0007669"/>
    <property type="project" value="InterPro"/>
</dbReference>
<dbReference type="PROSITE" id="PS50244">
    <property type="entry name" value="S5A_REDUCTASE"/>
    <property type="match status" value="1"/>
</dbReference>
<dbReference type="AlphaFoldDB" id="A0AAD6L2I4"/>
<gene>
    <name evidence="8" type="ORF">OIU84_017173</name>
</gene>
<protein>
    <recommendedName>
        <fullName evidence="7">3-oxo-5-alpha-steroid 4-dehydrogenase C-terminal domain-containing protein</fullName>
    </recommendedName>
</protein>
<keyword evidence="5" id="KW-0472">Membrane</keyword>
<sequence length="230" mass="25801">MWADTALLVLKSENGGYKVPRGGWFEVVTCPNYLGEIVEWLGWAVMTWSWGGLGFFLYTCSNLVPRACASHKWYLEKFGEDYPKNRKAVIPFIVINDTSFPGATPLAQSSPEFESEVFETSGGGGGHYTLYLANQEKFHKEADQHYWKAIADIIPREVPNIEKRRGRKDDEKKPSLEDEKNGKDAMDVKGEKDEKSENEGKDAMNGKPPSPTAATADVNKPASFSFQRHC</sequence>
<name>A0AAD6L2I4_9ROSI</name>
<evidence type="ECO:0000313" key="8">
    <source>
        <dbReference type="EMBL" id="KAJ6433425.1"/>
    </source>
</evidence>
<comment type="caution">
    <text evidence="8">The sequence shown here is derived from an EMBL/GenBank/DDBJ whole genome shotgun (WGS) entry which is preliminary data.</text>
</comment>
<dbReference type="GO" id="GO:0016020">
    <property type="term" value="C:membrane"/>
    <property type="evidence" value="ECO:0007669"/>
    <property type="project" value="UniProtKB-SubCell"/>
</dbReference>
<accession>A0AAD6L2I4</accession>
<comment type="similarity">
    <text evidence="2">Belongs to the steroid 5-alpha reductase family.</text>
</comment>
<dbReference type="Gene3D" id="1.20.120.1630">
    <property type="match status" value="1"/>
</dbReference>
<dbReference type="PANTHER" id="PTHR10556:SF43">
    <property type="entry name" value="STEROID 5-ALPHA-REDUCTASE DET2"/>
    <property type="match status" value="1"/>
</dbReference>
<dbReference type="PANTHER" id="PTHR10556">
    <property type="entry name" value="3-OXO-5-ALPHA-STEROID 4-DEHYDROGENASE"/>
    <property type="match status" value="1"/>
</dbReference>
<keyword evidence="9" id="KW-1185">Reference proteome</keyword>
<feature type="compositionally biased region" description="Basic and acidic residues" evidence="6">
    <location>
        <begin position="161"/>
        <end position="204"/>
    </location>
</feature>
<dbReference type="GO" id="GO:0016132">
    <property type="term" value="P:brassinosteroid biosynthetic process"/>
    <property type="evidence" value="ECO:0007669"/>
    <property type="project" value="TreeGrafter"/>
</dbReference>
<evidence type="ECO:0000256" key="4">
    <source>
        <dbReference type="ARBA" id="ARBA00022989"/>
    </source>
</evidence>
<keyword evidence="4" id="KW-1133">Transmembrane helix</keyword>
<evidence type="ECO:0000256" key="6">
    <source>
        <dbReference type="SAM" id="MobiDB-lite"/>
    </source>
</evidence>
<dbReference type="EMBL" id="JAPFFJ010000002">
    <property type="protein sequence ID" value="KAJ6433425.1"/>
    <property type="molecule type" value="Genomic_DNA"/>
</dbReference>
<proteinExistence type="inferred from homology"/>
<keyword evidence="3" id="KW-0812">Transmembrane</keyword>
<feature type="region of interest" description="Disordered" evidence="6">
    <location>
        <begin position="161"/>
        <end position="230"/>
    </location>
</feature>
<comment type="subcellular location">
    <subcellularLocation>
        <location evidence="1">Membrane</location>
        <topology evidence="1">Multi-pass membrane protein</topology>
    </subcellularLocation>
</comment>
<evidence type="ECO:0000256" key="1">
    <source>
        <dbReference type="ARBA" id="ARBA00004141"/>
    </source>
</evidence>
<evidence type="ECO:0000256" key="5">
    <source>
        <dbReference type="ARBA" id="ARBA00023136"/>
    </source>
</evidence>
<feature type="domain" description="3-oxo-5-alpha-steroid 4-dehydrogenase C-terminal" evidence="7">
    <location>
        <begin position="4"/>
        <end position="93"/>
    </location>
</feature>
<dbReference type="InterPro" id="IPR001104">
    <property type="entry name" value="3-oxo-5_a-steroid_4-DH_C"/>
</dbReference>
<reference evidence="8 9" key="1">
    <citation type="journal article" date="2023" name="Int. J. Mol. Sci.">
        <title>De Novo Assembly and Annotation of 11 Diverse Shrub Willow (Salix) Genomes Reveals Novel Gene Organization in Sex-Linked Regions.</title>
        <authorList>
            <person name="Hyden B."/>
            <person name="Feng K."/>
            <person name="Yates T.B."/>
            <person name="Jawdy S."/>
            <person name="Cereghino C."/>
            <person name="Smart L.B."/>
            <person name="Muchero W."/>
        </authorList>
    </citation>
    <scope>NUCLEOTIDE SEQUENCE [LARGE SCALE GENOMIC DNA]</scope>
    <source>
        <tissue evidence="8">Shoot tip</tissue>
    </source>
</reference>
<dbReference type="InterPro" id="IPR039357">
    <property type="entry name" value="SRD5A/TECR"/>
</dbReference>
<evidence type="ECO:0000256" key="3">
    <source>
        <dbReference type="ARBA" id="ARBA00022692"/>
    </source>
</evidence>
<evidence type="ECO:0000256" key="2">
    <source>
        <dbReference type="ARBA" id="ARBA00007742"/>
    </source>
</evidence>
<organism evidence="8 9">
    <name type="scientific">Salix udensis</name>
    <dbReference type="NCBI Taxonomy" id="889485"/>
    <lineage>
        <taxon>Eukaryota</taxon>
        <taxon>Viridiplantae</taxon>
        <taxon>Streptophyta</taxon>
        <taxon>Embryophyta</taxon>
        <taxon>Tracheophyta</taxon>
        <taxon>Spermatophyta</taxon>
        <taxon>Magnoliopsida</taxon>
        <taxon>eudicotyledons</taxon>
        <taxon>Gunneridae</taxon>
        <taxon>Pentapetalae</taxon>
        <taxon>rosids</taxon>
        <taxon>fabids</taxon>
        <taxon>Malpighiales</taxon>
        <taxon>Salicaceae</taxon>
        <taxon>Saliceae</taxon>
        <taxon>Salix</taxon>
    </lineage>
</organism>
<evidence type="ECO:0000259" key="7">
    <source>
        <dbReference type="Pfam" id="PF02544"/>
    </source>
</evidence>
<dbReference type="Proteomes" id="UP001162972">
    <property type="component" value="Chromosome 13"/>
</dbReference>
<dbReference type="Pfam" id="PF02544">
    <property type="entry name" value="Steroid_dh"/>
    <property type="match status" value="1"/>
</dbReference>
<evidence type="ECO:0000313" key="9">
    <source>
        <dbReference type="Proteomes" id="UP001162972"/>
    </source>
</evidence>